<feature type="compositionally biased region" description="Basic residues" evidence="1">
    <location>
        <begin position="429"/>
        <end position="439"/>
    </location>
</feature>
<gene>
    <name evidence="2" type="ORF">M501DRAFT_1027520</name>
</gene>
<evidence type="ECO:0000313" key="3">
    <source>
        <dbReference type="Proteomes" id="UP000799429"/>
    </source>
</evidence>
<evidence type="ECO:0000313" key="2">
    <source>
        <dbReference type="EMBL" id="KAF2842594.1"/>
    </source>
</evidence>
<feature type="region of interest" description="Disordered" evidence="1">
    <location>
        <begin position="416"/>
        <end position="439"/>
    </location>
</feature>
<reference evidence="2" key="1">
    <citation type="journal article" date="2020" name="Stud. Mycol.">
        <title>101 Dothideomycetes genomes: a test case for predicting lifestyles and emergence of pathogens.</title>
        <authorList>
            <person name="Haridas S."/>
            <person name="Albert R."/>
            <person name="Binder M."/>
            <person name="Bloem J."/>
            <person name="Labutti K."/>
            <person name="Salamov A."/>
            <person name="Andreopoulos B."/>
            <person name="Baker S."/>
            <person name="Barry K."/>
            <person name="Bills G."/>
            <person name="Bluhm B."/>
            <person name="Cannon C."/>
            <person name="Castanera R."/>
            <person name="Culley D."/>
            <person name="Daum C."/>
            <person name="Ezra D."/>
            <person name="Gonzalez J."/>
            <person name="Henrissat B."/>
            <person name="Kuo A."/>
            <person name="Liang C."/>
            <person name="Lipzen A."/>
            <person name="Lutzoni F."/>
            <person name="Magnuson J."/>
            <person name="Mondo S."/>
            <person name="Nolan M."/>
            <person name="Ohm R."/>
            <person name="Pangilinan J."/>
            <person name="Park H.-J."/>
            <person name="Ramirez L."/>
            <person name="Alfaro M."/>
            <person name="Sun H."/>
            <person name="Tritt A."/>
            <person name="Yoshinaga Y."/>
            <person name="Zwiers L.-H."/>
            <person name="Turgeon B."/>
            <person name="Goodwin S."/>
            <person name="Spatafora J."/>
            <person name="Crous P."/>
            <person name="Grigoriev I."/>
        </authorList>
    </citation>
    <scope>NUCLEOTIDE SEQUENCE</scope>
    <source>
        <strain evidence="2">CBS 101060</strain>
    </source>
</reference>
<evidence type="ECO:0000256" key="1">
    <source>
        <dbReference type="SAM" id="MobiDB-lite"/>
    </source>
</evidence>
<dbReference type="OrthoDB" id="3958115at2759"/>
<dbReference type="PANTHER" id="PTHR42085:SF1">
    <property type="entry name" value="F-BOX DOMAIN-CONTAINING PROTEIN"/>
    <property type="match status" value="1"/>
</dbReference>
<organism evidence="2 3">
    <name type="scientific">Patellaria atrata CBS 101060</name>
    <dbReference type="NCBI Taxonomy" id="1346257"/>
    <lineage>
        <taxon>Eukaryota</taxon>
        <taxon>Fungi</taxon>
        <taxon>Dikarya</taxon>
        <taxon>Ascomycota</taxon>
        <taxon>Pezizomycotina</taxon>
        <taxon>Dothideomycetes</taxon>
        <taxon>Dothideomycetes incertae sedis</taxon>
        <taxon>Patellariales</taxon>
        <taxon>Patellariaceae</taxon>
        <taxon>Patellaria</taxon>
    </lineage>
</organism>
<feature type="compositionally biased region" description="Polar residues" evidence="1">
    <location>
        <begin position="106"/>
        <end position="118"/>
    </location>
</feature>
<protein>
    <submittedName>
        <fullName evidence="2">Uncharacterized protein</fullName>
    </submittedName>
</protein>
<dbReference type="EMBL" id="MU006089">
    <property type="protein sequence ID" value="KAF2842594.1"/>
    <property type="molecule type" value="Genomic_DNA"/>
</dbReference>
<sequence length="439" mass="49795">MYQKQRIYKSFPVEQVIRRVISPLQTTTHNPANIYTSAAASSFLHLTLFCVTTGSRTEAPTLAMPSLESLDLKRHCSGGSRTTRRDALPTLTSNHPSVLAIRSRPSENASTTPTNQATIVAEEILPEPQPPTSGRRKKKMPRKSNAPPQTLMTLGASNFRFNTSAGLQKMEVCFTTTDEGEISLSVTPISEGMTLKAKMFLNVGANGKFMVQVKPDRSKIFPFMNLPAELRDKIYGLVIGENQRKDIDQWYREEVPLFVFLLWPKAIRQKGVGQAALNLFQVNQKIRKEAFAVTIRVAKFQCMDVGNLANFLRGIELDGRRSLTWLSVNWKDSREAWPALPREITASGSWLEEATNLLQQCNSLKYMELNDPKFREDKNLLYLRNRVGALMGMEVLDFNTFRPNIPIRDWMSEKMVLAPQPKPKEKKVQKGKKRKFDED</sequence>
<accession>A0A9P4VWD1</accession>
<keyword evidence="3" id="KW-1185">Reference proteome</keyword>
<proteinExistence type="predicted"/>
<dbReference type="InterPro" id="IPR038883">
    <property type="entry name" value="AN11006-like"/>
</dbReference>
<comment type="caution">
    <text evidence="2">The sequence shown here is derived from an EMBL/GenBank/DDBJ whole genome shotgun (WGS) entry which is preliminary data.</text>
</comment>
<dbReference type="AlphaFoldDB" id="A0A9P4VWD1"/>
<name>A0A9P4VWD1_9PEZI</name>
<dbReference type="Proteomes" id="UP000799429">
    <property type="component" value="Unassembled WGS sequence"/>
</dbReference>
<feature type="region of interest" description="Disordered" evidence="1">
    <location>
        <begin position="74"/>
        <end position="151"/>
    </location>
</feature>
<dbReference type="PANTHER" id="PTHR42085">
    <property type="entry name" value="F-BOX DOMAIN-CONTAINING PROTEIN"/>
    <property type="match status" value="1"/>
</dbReference>